<dbReference type="PANTHER" id="PTHR47816">
    <property type="entry name" value="RIBOSOMAL RNA SMALL SUBUNIT METHYLTRANSFERASE C"/>
    <property type="match status" value="1"/>
</dbReference>
<sequence length="204" mass="22814">MTDHYYSNRPATKHDERLIQVTIRDMHFSFWTDAGVFSKSGIDYGSRLLIETMEIPVDAAVLDVGCGYGPIGIAAAKLAREGHVLMLDVNERAVSLAKRNIRQNGVTNAEAMVSDLYTSVGSETFDRILTNPPIRAGKRVVHKIFEEAVDHLRKEGELWIVIQKKQGAPSAKKKLESLFMTVEDVARSAGYHILRAKHPSKYFS</sequence>
<dbReference type="GO" id="GO:0008757">
    <property type="term" value="F:S-adenosylmethionine-dependent methyltransferase activity"/>
    <property type="evidence" value="ECO:0007669"/>
    <property type="project" value="InterPro"/>
</dbReference>
<keyword evidence="1" id="KW-0489">Methyltransferase</keyword>
<dbReference type="PANTHER" id="PTHR47816:SF4">
    <property type="entry name" value="RIBOSOMAL RNA SMALL SUBUNIT METHYLTRANSFERASE C"/>
    <property type="match status" value="1"/>
</dbReference>
<dbReference type="CDD" id="cd02440">
    <property type="entry name" value="AdoMet_MTases"/>
    <property type="match status" value="1"/>
</dbReference>
<proteinExistence type="predicted"/>
<dbReference type="SUPFAM" id="SSF53335">
    <property type="entry name" value="S-adenosyl-L-methionine-dependent methyltransferases"/>
    <property type="match status" value="1"/>
</dbReference>
<evidence type="ECO:0000259" key="3">
    <source>
        <dbReference type="Pfam" id="PF05175"/>
    </source>
</evidence>
<dbReference type="Gene3D" id="3.40.50.150">
    <property type="entry name" value="Vaccinia Virus protein VP39"/>
    <property type="match status" value="1"/>
</dbReference>
<dbReference type="GO" id="GO:0032259">
    <property type="term" value="P:methylation"/>
    <property type="evidence" value="ECO:0007669"/>
    <property type="project" value="UniProtKB-KW"/>
</dbReference>
<dbReference type="Pfam" id="PF05175">
    <property type="entry name" value="MTS"/>
    <property type="match status" value="1"/>
</dbReference>
<dbReference type="Proteomes" id="UP001057291">
    <property type="component" value="Unassembled WGS sequence"/>
</dbReference>
<accession>A0AAV4LEB2</accession>
<gene>
    <name evidence="4" type="primary">ybxB</name>
    <name evidence="4" type="ORF">DNHGIG_16590</name>
</gene>
<keyword evidence="5" id="KW-1185">Reference proteome</keyword>
<keyword evidence="2" id="KW-0808">Transferase</keyword>
<organism evidence="4 5">
    <name type="scientific">Collibacillus ludicampi</name>
    <dbReference type="NCBI Taxonomy" id="2771369"/>
    <lineage>
        <taxon>Bacteria</taxon>
        <taxon>Bacillati</taxon>
        <taxon>Bacillota</taxon>
        <taxon>Bacilli</taxon>
        <taxon>Bacillales</taxon>
        <taxon>Alicyclobacillaceae</taxon>
        <taxon>Collibacillus</taxon>
    </lineage>
</organism>
<reference evidence="4" key="1">
    <citation type="journal article" date="2023" name="Int. J. Syst. Evol. Microbiol.">
        <title>Collibacillus ludicampi gen. nov., sp. nov., a new soil bacterium of the family Alicyclobacillaceae.</title>
        <authorList>
            <person name="Jojima T."/>
            <person name="Ioku Y."/>
            <person name="Fukuta Y."/>
            <person name="Shirasaka N."/>
            <person name="Matsumura Y."/>
            <person name="Mori M."/>
        </authorList>
    </citation>
    <scope>NUCLEOTIDE SEQUENCE</scope>
    <source>
        <strain evidence="4">TP075</strain>
    </source>
</reference>
<dbReference type="InterPro" id="IPR046977">
    <property type="entry name" value="RsmC/RlmG"/>
</dbReference>
<evidence type="ECO:0000313" key="5">
    <source>
        <dbReference type="Proteomes" id="UP001057291"/>
    </source>
</evidence>
<comment type="caution">
    <text evidence="4">The sequence shown here is derived from an EMBL/GenBank/DDBJ whole genome shotgun (WGS) entry which is preliminary data.</text>
</comment>
<feature type="domain" description="Methyltransferase small" evidence="3">
    <location>
        <begin position="29"/>
        <end position="195"/>
    </location>
</feature>
<evidence type="ECO:0000256" key="2">
    <source>
        <dbReference type="ARBA" id="ARBA00022679"/>
    </source>
</evidence>
<dbReference type="EMBL" id="BOQE01000001">
    <property type="protein sequence ID" value="GIM46110.1"/>
    <property type="molecule type" value="Genomic_DNA"/>
</dbReference>
<dbReference type="RefSeq" id="WP_282199249.1">
    <property type="nucleotide sequence ID" value="NZ_BOQE01000001.1"/>
</dbReference>
<evidence type="ECO:0000313" key="4">
    <source>
        <dbReference type="EMBL" id="GIM46110.1"/>
    </source>
</evidence>
<protein>
    <recommendedName>
        <fullName evidence="3">Methyltransferase small domain-containing protein</fullName>
    </recommendedName>
</protein>
<dbReference type="InterPro" id="IPR007848">
    <property type="entry name" value="Small_mtfrase_dom"/>
</dbReference>
<dbReference type="AlphaFoldDB" id="A0AAV4LEB2"/>
<evidence type="ECO:0000256" key="1">
    <source>
        <dbReference type="ARBA" id="ARBA00022603"/>
    </source>
</evidence>
<name>A0AAV4LEB2_9BACL</name>
<dbReference type="InterPro" id="IPR029063">
    <property type="entry name" value="SAM-dependent_MTases_sf"/>
</dbReference>